<sequence>MQVLHSLVVLVSLLASFLQCTDALPSPDFGVNATINPARSEVLSEALRLLAAFNEVSDVSVTLSSGTTILTQMQTAIVSVGRKVQSSGVTLTQRLQTLATSNGPSIPGAFNPVYEAIEALNNLTTNGLNTEMMSIRAVVPSYVTQKFNEVFGDLRRALGQLSGRLQTLERDVRNARTAAGNGNPITSTHVRNNVSAKTQSDVTKALVELRLKVTEVRYMVWTMLFYLKDADSFLQDIVRQVNGFGNALSFSLYQFSEGMNRLKLTVVQYSRSAFGCSLAEQNATLVQIVPALSAIANFSSTLQQPLANLLTALTSPSLSSRVNSFVLGFDSYISGRVAASNLMRQFLLSQTCQLVRKVLLTLISFGPQNEFCFNRFSSRVFGIYELHHNCVSKCYEAELDRFTTVAQFLQHAVDVLLYDVEDLADNLSVCVNLLEGRTTCIEQYGMLYTAVLREFTKMLNDTEKLYGEEFAASAKRLDACLSSSQYTTLNAIRMNEQRLEACQQYTT</sequence>
<accession>A0A182M9K4</accession>
<evidence type="ECO:0000313" key="2">
    <source>
        <dbReference type="EnsemblMetazoa" id="ACUA012843-PA"/>
    </source>
</evidence>
<reference evidence="3" key="1">
    <citation type="submission" date="2013-09" db="EMBL/GenBank/DDBJ databases">
        <title>The Genome Sequence of Anopheles culicifacies species A.</title>
        <authorList>
            <consortium name="The Broad Institute Genomics Platform"/>
            <person name="Neafsey D.E."/>
            <person name="Besansky N."/>
            <person name="Howell P."/>
            <person name="Walton C."/>
            <person name="Young S.K."/>
            <person name="Zeng Q."/>
            <person name="Gargeya S."/>
            <person name="Fitzgerald M."/>
            <person name="Haas B."/>
            <person name="Abouelleil A."/>
            <person name="Allen A.W."/>
            <person name="Alvarado L."/>
            <person name="Arachchi H.M."/>
            <person name="Berlin A.M."/>
            <person name="Chapman S.B."/>
            <person name="Gainer-Dewar J."/>
            <person name="Goldberg J."/>
            <person name="Griggs A."/>
            <person name="Gujja S."/>
            <person name="Hansen M."/>
            <person name="Howarth C."/>
            <person name="Imamovic A."/>
            <person name="Ireland A."/>
            <person name="Larimer J."/>
            <person name="McCowan C."/>
            <person name="Murphy C."/>
            <person name="Pearson M."/>
            <person name="Poon T.W."/>
            <person name="Priest M."/>
            <person name="Roberts A."/>
            <person name="Saif S."/>
            <person name="Shea T."/>
            <person name="Sisk P."/>
            <person name="Sykes S."/>
            <person name="Wortman J."/>
            <person name="Nusbaum C."/>
            <person name="Birren B."/>
        </authorList>
    </citation>
    <scope>NUCLEOTIDE SEQUENCE [LARGE SCALE GENOMIC DNA]</scope>
    <source>
        <strain evidence="3">A-37</strain>
    </source>
</reference>
<organism evidence="2 3">
    <name type="scientific">Anopheles culicifacies</name>
    <dbReference type="NCBI Taxonomy" id="139723"/>
    <lineage>
        <taxon>Eukaryota</taxon>
        <taxon>Metazoa</taxon>
        <taxon>Ecdysozoa</taxon>
        <taxon>Arthropoda</taxon>
        <taxon>Hexapoda</taxon>
        <taxon>Insecta</taxon>
        <taxon>Pterygota</taxon>
        <taxon>Neoptera</taxon>
        <taxon>Endopterygota</taxon>
        <taxon>Diptera</taxon>
        <taxon>Nematocera</taxon>
        <taxon>Culicoidea</taxon>
        <taxon>Culicidae</taxon>
        <taxon>Anophelinae</taxon>
        <taxon>Anopheles</taxon>
        <taxon>culicifacies species complex</taxon>
    </lineage>
</organism>
<evidence type="ECO:0000256" key="1">
    <source>
        <dbReference type="SAM" id="SignalP"/>
    </source>
</evidence>
<feature type="chain" id="PRO_5008128048" description="Secreted protein" evidence="1">
    <location>
        <begin position="24"/>
        <end position="507"/>
    </location>
</feature>
<dbReference type="Proteomes" id="UP000075883">
    <property type="component" value="Unassembled WGS sequence"/>
</dbReference>
<feature type="signal peptide" evidence="1">
    <location>
        <begin position="1"/>
        <end position="23"/>
    </location>
</feature>
<reference evidence="2" key="2">
    <citation type="submission" date="2020-05" db="UniProtKB">
        <authorList>
            <consortium name="EnsemblMetazoa"/>
        </authorList>
    </citation>
    <scope>IDENTIFICATION</scope>
    <source>
        <strain evidence="2">A-37</strain>
    </source>
</reference>
<proteinExistence type="predicted"/>
<dbReference type="VEuPathDB" id="VectorBase:ACUA012843"/>
<dbReference type="EnsemblMetazoa" id="ACUA012843-RA">
    <property type="protein sequence ID" value="ACUA012843-PA"/>
    <property type="gene ID" value="ACUA012843"/>
</dbReference>
<evidence type="ECO:0000313" key="3">
    <source>
        <dbReference type="Proteomes" id="UP000075883"/>
    </source>
</evidence>
<name>A0A182M9K4_9DIPT</name>
<keyword evidence="3" id="KW-1185">Reference proteome</keyword>
<dbReference type="AlphaFoldDB" id="A0A182M9K4"/>
<keyword evidence="1" id="KW-0732">Signal</keyword>
<dbReference type="EMBL" id="AXCM01014699">
    <property type="status" value="NOT_ANNOTATED_CDS"/>
    <property type="molecule type" value="Genomic_DNA"/>
</dbReference>
<protein>
    <recommendedName>
        <fullName evidence="4">Secreted protein</fullName>
    </recommendedName>
</protein>
<evidence type="ECO:0008006" key="4">
    <source>
        <dbReference type="Google" id="ProtNLM"/>
    </source>
</evidence>